<dbReference type="NCBIfam" id="NF038083">
    <property type="entry name" value="CU044_5270_fam"/>
    <property type="match status" value="1"/>
</dbReference>
<reference evidence="4" key="1">
    <citation type="journal article" date="2019" name="Int. J. Syst. Evol. Microbiol.">
        <title>The Global Catalogue of Microorganisms (GCM) 10K type strain sequencing project: providing services to taxonomists for standard genome sequencing and annotation.</title>
        <authorList>
            <consortium name="The Broad Institute Genomics Platform"/>
            <consortium name="The Broad Institute Genome Sequencing Center for Infectious Disease"/>
            <person name="Wu L."/>
            <person name="Ma J."/>
        </authorList>
    </citation>
    <scope>NUCLEOTIDE SEQUENCE [LARGE SCALE GENOMIC DNA]</scope>
    <source>
        <strain evidence="4">KCTC 42087</strain>
    </source>
</reference>
<comment type="caution">
    <text evidence="3">The sequence shown here is derived from an EMBL/GenBank/DDBJ whole genome shotgun (WGS) entry which is preliminary data.</text>
</comment>
<accession>A0ABW0ZW58</accession>
<sequence>MDDDLRTIAAVLAPPEPSPGTVERSRRRLEDRTARASAVRRPPWRRPKLVWPASAGLALAAAGTAAAIAVSSGPAPTPLPVDGPPPSGQASGRQVLLVAATAAERAPAGSGTYWYVKMTTDTFGYETWARRDGQEWMRGDKTQGRLMKSPLPASFVLAGQDLSVARIERLPTSPSGLRAAVTDIVRNSDARDSAGRRPADRLEQETLLALVSLVSQLPAPPKVRAAALRAIAKSPGVEDLGETDGGRGVLLPLHGDQVRLVVNMATGQVSGTSFLMTADGAEMHIGQGGTATVTAHWTDRLPR</sequence>
<feature type="transmembrane region" description="Helical" evidence="2">
    <location>
        <begin position="49"/>
        <end position="70"/>
    </location>
</feature>
<name>A0ABW0ZW58_9ACTN</name>
<keyword evidence="2" id="KW-1133">Transmembrane helix</keyword>
<evidence type="ECO:0000313" key="3">
    <source>
        <dbReference type="EMBL" id="MFC5746917.1"/>
    </source>
</evidence>
<keyword evidence="2" id="KW-0472">Membrane</keyword>
<dbReference type="InterPro" id="IPR047789">
    <property type="entry name" value="CU044_5270-like"/>
</dbReference>
<evidence type="ECO:0000313" key="4">
    <source>
        <dbReference type="Proteomes" id="UP001596074"/>
    </source>
</evidence>
<dbReference type="Proteomes" id="UP001596074">
    <property type="component" value="Unassembled WGS sequence"/>
</dbReference>
<feature type="region of interest" description="Disordered" evidence="1">
    <location>
        <begin position="1"/>
        <end position="41"/>
    </location>
</feature>
<evidence type="ECO:0000256" key="2">
    <source>
        <dbReference type="SAM" id="Phobius"/>
    </source>
</evidence>
<keyword evidence="2" id="KW-0812">Transmembrane</keyword>
<dbReference type="EMBL" id="JBHSON010000018">
    <property type="protein sequence ID" value="MFC5746917.1"/>
    <property type="molecule type" value="Genomic_DNA"/>
</dbReference>
<gene>
    <name evidence="3" type="ORF">ACFPZN_14920</name>
</gene>
<dbReference type="RefSeq" id="WP_378282538.1">
    <property type="nucleotide sequence ID" value="NZ_JBHSON010000018.1"/>
</dbReference>
<protein>
    <submittedName>
        <fullName evidence="3">CU044_5270 family protein</fullName>
    </submittedName>
</protein>
<keyword evidence="4" id="KW-1185">Reference proteome</keyword>
<proteinExistence type="predicted"/>
<evidence type="ECO:0000256" key="1">
    <source>
        <dbReference type="SAM" id="MobiDB-lite"/>
    </source>
</evidence>
<organism evidence="3 4">
    <name type="scientific">Actinomadura rugatobispora</name>
    <dbReference type="NCBI Taxonomy" id="1994"/>
    <lineage>
        <taxon>Bacteria</taxon>
        <taxon>Bacillati</taxon>
        <taxon>Actinomycetota</taxon>
        <taxon>Actinomycetes</taxon>
        <taxon>Streptosporangiales</taxon>
        <taxon>Thermomonosporaceae</taxon>
        <taxon>Actinomadura</taxon>
    </lineage>
</organism>